<evidence type="ECO:0000256" key="1">
    <source>
        <dbReference type="ARBA" id="ARBA00022884"/>
    </source>
</evidence>
<dbReference type="InterPro" id="IPR012677">
    <property type="entry name" value="Nucleotide-bd_a/b_plait_sf"/>
</dbReference>
<name>A0A9Q0FQH9_9ROSI</name>
<keyword evidence="5" id="KW-1185">Reference proteome</keyword>
<dbReference type="PANTHER" id="PTHR11176">
    <property type="entry name" value="BOULE-RELATED"/>
    <property type="match status" value="1"/>
</dbReference>
<comment type="caution">
    <text evidence="4">The sequence shown here is derived from an EMBL/GenBank/DDBJ whole genome shotgun (WGS) entry which is preliminary data.</text>
</comment>
<dbReference type="PANTHER" id="PTHR11176:SF57">
    <property type="entry name" value="PROTEIN BOULE"/>
    <property type="match status" value="1"/>
</dbReference>
<sequence length="298" mass="33234">MKMEGESESNSEKFTDTADTKIFVGGLAWKTRRDSLERHFKQFGEITEAVVIIDKSTGRSKGYGFVTFKDPDSAAKACEIQYPVIDGRKANCNLATCGAVKNRPTASSHAGFGQLSPIPRVGISASQLNGTSTYLHRPMPQYTNPCPIYGYPVNPQEIYAMVSVLLCTYRAKFWENGGKVLIQKNNWENAAGYKPCAVMLTNLANLVIFYVYLQNPFNLYGGKQLPTYYTIPASSSPGVYWVYNPFYAQQVKSSSSYYPKPIQDQKLPEFARFLPCPTSASLSRPDSGQYLLKRFTSC</sequence>
<reference evidence="4" key="1">
    <citation type="submission" date="2022-02" db="EMBL/GenBank/DDBJ databases">
        <authorList>
            <person name="Henning P.M."/>
            <person name="McCubbin A.G."/>
            <person name="Shore J.S."/>
        </authorList>
    </citation>
    <scope>NUCLEOTIDE SEQUENCE</scope>
    <source>
        <strain evidence="4">F60SS</strain>
        <tissue evidence="4">Leaves</tissue>
    </source>
</reference>
<accession>A0A9Q0FQH9</accession>
<dbReference type="SUPFAM" id="SSF54928">
    <property type="entry name" value="RNA-binding domain, RBD"/>
    <property type="match status" value="1"/>
</dbReference>
<dbReference type="EMBL" id="JAKUCV010004272">
    <property type="protein sequence ID" value="KAJ4835893.1"/>
    <property type="molecule type" value="Genomic_DNA"/>
</dbReference>
<dbReference type="PROSITE" id="PS50102">
    <property type="entry name" value="RRM"/>
    <property type="match status" value="1"/>
</dbReference>
<dbReference type="GO" id="GO:0003723">
    <property type="term" value="F:RNA binding"/>
    <property type="evidence" value="ECO:0007669"/>
    <property type="project" value="UniProtKB-UniRule"/>
</dbReference>
<organism evidence="4 5">
    <name type="scientific">Turnera subulata</name>
    <dbReference type="NCBI Taxonomy" id="218843"/>
    <lineage>
        <taxon>Eukaryota</taxon>
        <taxon>Viridiplantae</taxon>
        <taxon>Streptophyta</taxon>
        <taxon>Embryophyta</taxon>
        <taxon>Tracheophyta</taxon>
        <taxon>Spermatophyta</taxon>
        <taxon>Magnoliopsida</taxon>
        <taxon>eudicotyledons</taxon>
        <taxon>Gunneridae</taxon>
        <taxon>Pentapetalae</taxon>
        <taxon>rosids</taxon>
        <taxon>fabids</taxon>
        <taxon>Malpighiales</taxon>
        <taxon>Passifloraceae</taxon>
        <taxon>Turnera</taxon>
    </lineage>
</organism>
<evidence type="ECO:0000256" key="2">
    <source>
        <dbReference type="PROSITE-ProRule" id="PRU00176"/>
    </source>
</evidence>
<feature type="domain" description="RRM" evidence="3">
    <location>
        <begin position="20"/>
        <end position="97"/>
    </location>
</feature>
<keyword evidence="1 2" id="KW-0694">RNA-binding</keyword>
<dbReference type="Gene3D" id="3.30.70.330">
    <property type="match status" value="1"/>
</dbReference>
<evidence type="ECO:0000313" key="5">
    <source>
        <dbReference type="Proteomes" id="UP001141552"/>
    </source>
</evidence>
<protein>
    <recommendedName>
        <fullName evidence="3">RRM domain-containing protein</fullName>
    </recommendedName>
</protein>
<dbReference type="InterPro" id="IPR000504">
    <property type="entry name" value="RRM_dom"/>
</dbReference>
<proteinExistence type="predicted"/>
<dbReference type="InterPro" id="IPR035979">
    <property type="entry name" value="RBD_domain_sf"/>
</dbReference>
<reference evidence="4" key="2">
    <citation type="journal article" date="2023" name="Plants (Basel)">
        <title>Annotation of the Turnera subulata (Passifloraceae) Draft Genome Reveals the S-Locus Evolved after the Divergence of Turneroideae from Passifloroideae in a Stepwise Manner.</title>
        <authorList>
            <person name="Henning P.M."/>
            <person name="Roalson E.H."/>
            <person name="Mir W."/>
            <person name="McCubbin A.G."/>
            <person name="Shore J.S."/>
        </authorList>
    </citation>
    <scope>NUCLEOTIDE SEQUENCE</scope>
    <source>
        <strain evidence="4">F60SS</strain>
    </source>
</reference>
<dbReference type="Proteomes" id="UP001141552">
    <property type="component" value="Unassembled WGS sequence"/>
</dbReference>
<gene>
    <name evidence="4" type="ORF">Tsubulata_006151</name>
</gene>
<evidence type="ECO:0000313" key="4">
    <source>
        <dbReference type="EMBL" id="KAJ4835893.1"/>
    </source>
</evidence>
<dbReference type="SMART" id="SM00360">
    <property type="entry name" value="RRM"/>
    <property type="match status" value="1"/>
</dbReference>
<evidence type="ECO:0000259" key="3">
    <source>
        <dbReference type="PROSITE" id="PS50102"/>
    </source>
</evidence>
<dbReference type="AlphaFoldDB" id="A0A9Q0FQH9"/>
<dbReference type="OrthoDB" id="439808at2759"/>
<dbReference type="Pfam" id="PF00076">
    <property type="entry name" value="RRM_1"/>
    <property type="match status" value="1"/>
</dbReference>